<dbReference type="Proteomes" id="UP001219525">
    <property type="component" value="Unassembled WGS sequence"/>
</dbReference>
<evidence type="ECO:0000313" key="2">
    <source>
        <dbReference type="EMBL" id="KAJ7206636.1"/>
    </source>
</evidence>
<feature type="region of interest" description="Disordered" evidence="1">
    <location>
        <begin position="1"/>
        <end position="73"/>
    </location>
</feature>
<keyword evidence="3" id="KW-1185">Reference proteome</keyword>
<proteinExistence type="predicted"/>
<reference evidence="2" key="1">
    <citation type="submission" date="2023-03" db="EMBL/GenBank/DDBJ databases">
        <title>Massive genome expansion in bonnet fungi (Mycena s.s.) driven by repeated elements and novel gene families across ecological guilds.</title>
        <authorList>
            <consortium name="Lawrence Berkeley National Laboratory"/>
            <person name="Harder C.B."/>
            <person name="Miyauchi S."/>
            <person name="Viragh M."/>
            <person name="Kuo A."/>
            <person name="Thoen E."/>
            <person name="Andreopoulos B."/>
            <person name="Lu D."/>
            <person name="Skrede I."/>
            <person name="Drula E."/>
            <person name="Henrissat B."/>
            <person name="Morin E."/>
            <person name="Kohler A."/>
            <person name="Barry K."/>
            <person name="LaButti K."/>
            <person name="Morin E."/>
            <person name="Salamov A."/>
            <person name="Lipzen A."/>
            <person name="Mereny Z."/>
            <person name="Hegedus B."/>
            <person name="Baldrian P."/>
            <person name="Stursova M."/>
            <person name="Weitz H."/>
            <person name="Taylor A."/>
            <person name="Grigoriev I.V."/>
            <person name="Nagy L.G."/>
            <person name="Martin F."/>
            <person name="Kauserud H."/>
        </authorList>
    </citation>
    <scope>NUCLEOTIDE SEQUENCE</scope>
    <source>
        <strain evidence="2">9144</strain>
    </source>
</reference>
<feature type="compositionally biased region" description="Basic and acidic residues" evidence="1">
    <location>
        <begin position="16"/>
        <end position="31"/>
    </location>
</feature>
<dbReference type="EMBL" id="JARJCW010000039">
    <property type="protein sequence ID" value="KAJ7206636.1"/>
    <property type="molecule type" value="Genomic_DNA"/>
</dbReference>
<name>A0AAD6VDG4_9AGAR</name>
<dbReference type="AlphaFoldDB" id="A0AAD6VDG4"/>
<evidence type="ECO:0000256" key="1">
    <source>
        <dbReference type="SAM" id="MobiDB-lite"/>
    </source>
</evidence>
<organism evidence="2 3">
    <name type="scientific">Mycena pura</name>
    <dbReference type="NCBI Taxonomy" id="153505"/>
    <lineage>
        <taxon>Eukaryota</taxon>
        <taxon>Fungi</taxon>
        <taxon>Dikarya</taxon>
        <taxon>Basidiomycota</taxon>
        <taxon>Agaricomycotina</taxon>
        <taxon>Agaricomycetes</taxon>
        <taxon>Agaricomycetidae</taxon>
        <taxon>Agaricales</taxon>
        <taxon>Marasmiineae</taxon>
        <taxon>Mycenaceae</taxon>
        <taxon>Mycena</taxon>
    </lineage>
</organism>
<accession>A0AAD6VDG4</accession>
<sequence>MPRRTRTPALLTAGTRDTRDTLPAEYDEIHGTRTPRTRPQPAPRFAQDPRPPHADRCSPVTAASTTLPADSDPRRCLSTLDARHSMLTASRFPPSASRAGARHTHPLRATPAHLTRSQQASPLPATCARRSAACRIRACCQLPAAAVSSCLPLIARRPLPVTAAVRAHMEAARVVQNTPRRICVVATRAQRGRARNFAVLCPTDPAALYLSLSTLSLPGDPKAHPHRVAAHTRRARRGAPHCPQWRAGYMGVNTHPALPDRFAIPTNGSASEIEAHYLVHRLPSPRQLVQHPGQPRRKNLTGTGSEHIALDTVKQDSVHYAVFPISLRASRPAHSAQLIPLPLGV</sequence>
<protein>
    <submittedName>
        <fullName evidence="2">Uncharacterized protein</fullName>
    </submittedName>
</protein>
<evidence type="ECO:0000313" key="3">
    <source>
        <dbReference type="Proteomes" id="UP001219525"/>
    </source>
</evidence>
<gene>
    <name evidence="2" type="ORF">GGX14DRAFT_637732</name>
</gene>
<comment type="caution">
    <text evidence="2">The sequence shown here is derived from an EMBL/GenBank/DDBJ whole genome shotgun (WGS) entry which is preliminary data.</text>
</comment>